<dbReference type="Pfam" id="PF12771">
    <property type="entry name" value="SusD-like_2"/>
    <property type="match status" value="1"/>
</dbReference>
<reference evidence="2 3" key="1">
    <citation type="submission" date="2016-11" db="EMBL/GenBank/DDBJ databases">
        <authorList>
            <person name="Jaros S."/>
            <person name="Januszkiewicz K."/>
            <person name="Wedrychowicz H."/>
        </authorList>
    </citation>
    <scope>NUCLEOTIDE SEQUENCE [LARGE SCALE GENOMIC DNA]</scope>
    <source>
        <strain evidence="2 3">DSM 18119</strain>
    </source>
</reference>
<dbReference type="InterPro" id="IPR041662">
    <property type="entry name" value="SusD-like_2"/>
</dbReference>
<gene>
    <name evidence="2" type="ORF">SAMN02745131_03492</name>
</gene>
<feature type="chain" id="PRO_5009909814" evidence="1">
    <location>
        <begin position="24"/>
        <end position="469"/>
    </location>
</feature>
<sequence>MKNTLTYILLLSVFALGSCSKNYLDVNEVNPNQTQNPPINGLLAQVTYQTGLNYFRAGNITAYYTQQLASPNASSGSDIYDNVDRSSLWYNIYNTVQDGRIMKEKAAALNGYEHMGVADVTEAMNMSLLISIFGDAPYSQAFDPKNFTPAYDKEQDIFNACLKLLDDAVVEFNKADPTIKLDANSDLIHHGSVSNWIKTAYAVKARLLNRLSKKAAYNPTAILDALSKAYTSNADDAQLTTFAGASPWNQVAVNNTKLLLDGWMSEQSVDAMNGTTFGVVDPRLKYIASLTKFNDYRGTPNGKGRTGTGTNQEESYLSVTGFYSKPGAPLLLVTYSEMKFIEAEATFATDKARSYQAYLDGIAANMDKLGVPAAEKNAYLSDPAVAVGVANFTKDLIFKEKYIAMFLQPEAWVDARRFDYQYKDFTLPVNALLTTFIRRSNYPSTETDRNAKNVPVVTSLADKLWFDQP</sequence>
<keyword evidence="1" id="KW-0732">Signal</keyword>
<dbReference type="AlphaFoldDB" id="A0A1M5EE38"/>
<dbReference type="Gene3D" id="1.25.40.390">
    <property type="match status" value="1"/>
</dbReference>
<protein>
    <submittedName>
        <fullName evidence="2">Starch-binding associating with outer membrane</fullName>
    </submittedName>
</protein>
<evidence type="ECO:0000256" key="1">
    <source>
        <dbReference type="SAM" id="SignalP"/>
    </source>
</evidence>
<organism evidence="2 3">
    <name type="scientific">Flavisolibacter ginsengisoli DSM 18119</name>
    <dbReference type="NCBI Taxonomy" id="1121884"/>
    <lineage>
        <taxon>Bacteria</taxon>
        <taxon>Pseudomonadati</taxon>
        <taxon>Bacteroidota</taxon>
        <taxon>Chitinophagia</taxon>
        <taxon>Chitinophagales</taxon>
        <taxon>Chitinophagaceae</taxon>
        <taxon>Flavisolibacter</taxon>
    </lineage>
</organism>
<feature type="signal peptide" evidence="1">
    <location>
        <begin position="1"/>
        <end position="23"/>
    </location>
</feature>
<keyword evidence="3" id="KW-1185">Reference proteome</keyword>
<name>A0A1M5EE38_9BACT</name>
<proteinExistence type="predicted"/>
<dbReference type="RefSeq" id="WP_072836620.1">
    <property type="nucleotide sequence ID" value="NZ_FQUU01000018.1"/>
</dbReference>
<dbReference type="SUPFAM" id="SSF48452">
    <property type="entry name" value="TPR-like"/>
    <property type="match status" value="1"/>
</dbReference>
<dbReference type="Proteomes" id="UP000184048">
    <property type="component" value="Unassembled WGS sequence"/>
</dbReference>
<dbReference type="InterPro" id="IPR011990">
    <property type="entry name" value="TPR-like_helical_dom_sf"/>
</dbReference>
<dbReference type="EMBL" id="FQUU01000018">
    <property type="protein sequence ID" value="SHF77499.1"/>
    <property type="molecule type" value="Genomic_DNA"/>
</dbReference>
<evidence type="ECO:0000313" key="2">
    <source>
        <dbReference type="EMBL" id="SHF77499.1"/>
    </source>
</evidence>
<evidence type="ECO:0000313" key="3">
    <source>
        <dbReference type="Proteomes" id="UP000184048"/>
    </source>
</evidence>
<dbReference type="STRING" id="1121884.SAMN02745131_03492"/>
<dbReference type="OrthoDB" id="9766256at2"/>
<accession>A0A1M5EE38</accession>
<dbReference type="PROSITE" id="PS51257">
    <property type="entry name" value="PROKAR_LIPOPROTEIN"/>
    <property type="match status" value="1"/>
</dbReference>